<keyword evidence="1 6" id="KW-0645">Protease</keyword>
<dbReference type="AlphaFoldDB" id="A0A7V4WU39"/>
<evidence type="ECO:0000256" key="3">
    <source>
        <dbReference type="ARBA" id="ARBA00022801"/>
    </source>
</evidence>
<dbReference type="InterPro" id="IPR004438">
    <property type="entry name" value="Peptidase_M3B"/>
</dbReference>
<keyword evidence="2 6" id="KW-0479">Metal-binding</keyword>
<proteinExistence type="inferred from homology"/>
<evidence type="ECO:0000256" key="5">
    <source>
        <dbReference type="ARBA" id="ARBA00023049"/>
    </source>
</evidence>
<dbReference type="EC" id="3.4.24.-" evidence="6"/>
<organism evidence="10">
    <name type="scientific">Caldithrix abyssi</name>
    <dbReference type="NCBI Taxonomy" id="187145"/>
    <lineage>
        <taxon>Bacteria</taxon>
        <taxon>Pseudomonadati</taxon>
        <taxon>Calditrichota</taxon>
        <taxon>Calditrichia</taxon>
        <taxon>Calditrichales</taxon>
        <taxon>Calditrichaceae</taxon>
        <taxon>Caldithrix</taxon>
    </lineage>
</organism>
<dbReference type="Pfam" id="PF01432">
    <property type="entry name" value="Peptidase_M3"/>
    <property type="match status" value="1"/>
</dbReference>
<protein>
    <recommendedName>
        <fullName evidence="6">Oligopeptidase F</fullName>
        <ecNumber evidence="6">3.4.24.-</ecNumber>
    </recommendedName>
</protein>
<dbReference type="PROSITE" id="PS51257">
    <property type="entry name" value="PROKAR_LIPOPROTEIN"/>
    <property type="match status" value="1"/>
</dbReference>
<dbReference type="EMBL" id="DRQG01000033">
    <property type="protein sequence ID" value="HGY54815.1"/>
    <property type="molecule type" value="Genomic_DNA"/>
</dbReference>
<feature type="domain" description="Peptidase M3A/M3B catalytic" evidence="8">
    <location>
        <begin position="233"/>
        <end position="615"/>
    </location>
</feature>
<comment type="cofactor">
    <cofactor evidence="6">
        <name>Zn(2+)</name>
        <dbReference type="ChEBI" id="CHEBI:29105"/>
    </cofactor>
    <text evidence="6">Binds 1 zinc ion.</text>
</comment>
<evidence type="ECO:0000256" key="6">
    <source>
        <dbReference type="RuleBase" id="RU368091"/>
    </source>
</evidence>
<evidence type="ECO:0000259" key="9">
    <source>
        <dbReference type="Pfam" id="PF08439"/>
    </source>
</evidence>
<evidence type="ECO:0000259" key="8">
    <source>
        <dbReference type="Pfam" id="PF01432"/>
    </source>
</evidence>
<dbReference type="NCBIfam" id="TIGR00181">
    <property type="entry name" value="pepF"/>
    <property type="match status" value="1"/>
</dbReference>
<dbReference type="GO" id="GO:0006518">
    <property type="term" value="P:peptide metabolic process"/>
    <property type="evidence" value="ECO:0007669"/>
    <property type="project" value="TreeGrafter"/>
</dbReference>
<dbReference type="InterPro" id="IPR045090">
    <property type="entry name" value="Pept_M3A_M3B"/>
</dbReference>
<feature type="domain" description="Oligopeptidase F N-terminal" evidence="9">
    <location>
        <begin position="140"/>
        <end position="207"/>
    </location>
</feature>
<evidence type="ECO:0000256" key="4">
    <source>
        <dbReference type="ARBA" id="ARBA00022833"/>
    </source>
</evidence>
<dbReference type="InterPro" id="IPR042088">
    <property type="entry name" value="OligoPept_F_C"/>
</dbReference>
<dbReference type="Pfam" id="PF08439">
    <property type="entry name" value="Peptidase_M3_N"/>
    <property type="match status" value="1"/>
</dbReference>
<dbReference type="Proteomes" id="UP000885779">
    <property type="component" value="Unassembled WGS sequence"/>
</dbReference>
<accession>A0A7V4WU39</accession>
<keyword evidence="3 6" id="KW-0378">Hydrolase</keyword>
<keyword evidence="4 6" id="KW-0862">Zinc</keyword>
<keyword evidence="5 6" id="KW-0482">Metalloprotease</keyword>
<comment type="caution">
    <text evidence="10">The sequence shown here is derived from an EMBL/GenBank/DDBJ whole genome shotgun (WGS) entry which is preliminary data.</text>
</comment>
<feature type="chain" id="PRO_5030709632" description="Oligopeptidase F" evidence="7">
    <location>
        <begin position="21"/>
        <end position="630"/>
    </location>
</feature>
<feature type="signal peptide" evidence="7">
    <location>
        <begin position="1"/>
        <end position="20"/>
    </location>
</feature>
<evidence type="ECO:0000256" key="7">
    <source>
        <dbReference type="SAM" id="SignalP"/>
    </source>
</evidence>
<dbReference type="Gene3D" id="1.10.1370.20">
    <property type="entry name" value="Oligoendopeptidase f, C-terminal domain"/>
    <property type="match status" value="1"/>
</dbReference>
<gene>
    <name evidence="10" type="primary">pepF</name>
    <name evidence="10" type="ORF">ENK44_03850</name>
</gene>
<dbReference type="InterPro" id="IPR001567">
    <property type="entry name" value="Pept_M3A_M3B_dom"/>
</dbReference>
<sequence>MKRFLILTLFSLFLFGACSQQQPAAKSQAPKSRAEIADKYKWNLKDLYPSDEAWKEAKAQFEESFKGFEKYKGKLGRSAKTLKGCLDYYTDVVKTYYRLNSYAERKSDLDLREAEPLAMKQDMNQLGNKLNAVTSFIDPEILSIPAARIKQFMRQEPGLKEYRQYIANIQRKKAHTLSAKEEKLVADAGMMADSPYEVYGVFANAEMPRATIKLSDGTEAYLDAAGYTRYRAVANRADRKAVFEAFFGGLKDFEGTLGTNLYGQVKRDMFYKIAHKYNSSLESALDQNNVPTSVYMALIKSVRDNLPTLHRYLNLRKKMLGLDELRYYDMYPPLVPAVDLSYNVEEAQALIKEALQPLGEEYVKTLDIAFNNRWIDMFPTPGKRSGAYSTGSEYDVHPYILMNYNGQYDDVSTLAHELGHTMHSYFSNKNQTFLNSRYPIFLAEVASTCNENLLIEHVINKMDDPEKKLALLGSWLESYRTTLFRQTMFAEFELRMHEMAEQGKSLTGVALSKLYLDLLKEYYGDADGVTKIDDLYAIEWAYIPHFYYNFYVFQYATSYCASTALAENMLHGGPDMVKRYINDFLSAGRSDYPIPILQKVGVDMTTTEPFDKAMKKMNTIMDEIEKLLAD</sequence>
<name>A0A7V4WU39_CALAY</name>
<dbReference type="GO" id="GO:0004222">
    <property type="term" value="F:metalloendopeptidase activity"/>
    <property type="evidence" value="ECO:0007669"/>
    <property type="project" value="UniProtKB-UniRule"/>
</dbReference>
<dbReference type="CDD" id="cd09608">
    <property type="entry name" value="M3B_PepF"/>
    <property type="match status" value="1"/>
</dbReference>
<keyword evidence="7" id="KW-0732">Signal</keyword>
<dbReference type="GO" id="GO:0046872">
    <property type="term" value="F:metal ion binding"/>
    <property type="evidence" value="ECO:0007669"/>
    <property type="project" value="UniProtKB-UniRule"/>
</dbReference>
<dbReference type="GO" id="GO:0006508">
    <property type="term" value="P:proteolysis"/>
    <property type="evidence" value="ECO:0007669"/>
    <property type="project" value="UniProtKB-KW"/>
</dbReference>
<comment type="similarity">
    <text evidence="6">Belongs to the peptidase M3B family.</text>
</comment>
<dbReference type="PANTHER" id="PTHR11804:SF84">
    <property type="entry name" value="SACCHAROLYSIN"/>
    <property type="match status" value="1"/>
</dbReference>
<evidence type="ECO:0000256" key="2">
    <source>
        <dbReference type="ARBA" id="ARBA00022723"/>
    </source>
</evidence>
<dbReference type="Gene3D" id="1.20.140.70">
    <property type="entry name" value="Oligopeptidase f, N-terminal domain"/>
    <property type="match status" value="1"/>
</dbReference>
<dbReference type="InterPro" id="IPR013647">
    <property type="entry name" value="OligopepF_N_dom"/>
</dbReference>
<evidence type="ECO:0000256" key="1">
    <source>
        <dbReference type="ARBA" id="ARBA00022670"/>
    </source>
</evidence>
<evidence type="ECO:0000313" key="10">
    <source>
        <dbReference type="EMBL" id="HGY54815.1"/>
    </source>
</evidence>
<comment type="function">
    <text evidence="6">Has oligopeptidase activity and degrades a variety of small bioactive peptides.</text>
</comment>
<dbReference type="PANTHER" id="PTHR11804">
    <property type="entry name" value="PROTEASE M3 THIMET OLIGOPEPTIDASE-RELATED"/>
    <property type="match status" value="1"/>
</dbReference>
<reference evidence="10" key="1">
    <citation type="journal article" date="2020" name="mSystems">
        <title>Genome- and Community-Level Interaction Insights into Carbon Utilization and Element Cycling Functions of Hydrothermarchaeota in Hydrothermal Sediment.</title>
        <authorList>
            <person name="Zhou Z."/>
            <person name="Liu Y."/>
            <person name="Xu W."/>
            <person name="Pan J."/>
            <person name="Luo Z.H."/>
            <person name="Li M."/>
        </authorList>
    </citation>
    <scope>NUCLEOTIDE SEQUENCE [LARGE SCALE GENOMIC DNA]</scope>
    <source>
        <strain evidence="10">HyVt-577</strain>
    </source>
</reference>
<dbReference type="SUPFAM" id="SSF55486">
    <property type="entry name" value="Metalloproteases ('zincins'), catalytic domain"/>
    <property type="match status" value="1"/>
</dbReference>